<accession>A0AA39WH44</accession>
<comment type="caution">
    <text evidence="3">The sequence shown here is derived from an EMBL/GenBank/DDBJ whole genome shotgun (WGS) entry which is preliminary data.</text>
</comment>
<dbReference type="PANTHER" id="PTHR35605">
    <property type="entry name" value="ECP2 EFFECTOR PROTEIN DOMAIN-CONTAINING PROTEIN-RELATED"/>
    <property type="match status" value="1"/>
</dbReference>
<reference evidence="3" key="1">
    <citation type="submission" date="2023-06" db="EMBL/GenBank/DDBJ databases">
        <title>Genome-scale phylogeny and comparative genomics of the fungal order Sordariales.</title>
        <authorList>
            <consortium name="Lawrence Berkeley National Laboratory"/>
            <person name="Hensen N."/>
            <person name="Bonometti L."/>
            <person name="Westerberg I."/>
            <person name="Brannstrom I.O."/>
            <person name="Guillou S."/>
            <person name="Cros-Aarteil S."/>
            <person name="Calhoun S."/>
            <person name="Haridas S."/>
            <person name="Kuo A."/>
            <person name="Mondo S."/>
            <person name="Pangilinan J."/>
            <person name="Riley R."/>
            <person name="LaButti K."/>
            <person name="Andreopoulos B."/>
            <person name="Lipzen A."/>
            <person name="Chen C."/>
            <person name="Yanf M."/>
            <person name="Daum C."/>
            <person name="Ng V."/>
            <person name="Clum A."/>
            <person name="Steindorff A."/>
            <person name="Ohm R."/>
            <person name="Martin F."/>
            <person name="Silar P."/>
            <person name="Natvig D."/>
            <person name="Lalanne C."/>
            <person name="Gautier V."/>
            <person name="Ament-velasquez S.L."/>
            <person name="Kruys A."/>
            <person name="Hutchinson M.I."/>
            <person name="Powell A.J."/>
            <person name="Barry K."/>
            <person name="Miller A.N."/>
            <person name="Grigoriev I.V."/>
            <person name="Debuchy R."/>
            <person name="Gladieux P."/>
            <person name="Thoren M.H."/>
            <person name="Johannesson H."/>
        </authorList>
    </citation>
    <scope>NUCLEOTIDE SEQUENCE</scope>
    <source>
        <strain evidence="3">SMH3391-2</strain>
    </source>
</reference>
<organism evidence="3 4">
    <name type="scientific">Bombardia bombarda</name>
    <dbReference type="NCBI Taxonomy" id="252184"/>
    <lineage>
        <taxon>Eukaryota</taxon>
        <taxon>Fungi</taxon>
        <taxon>Dikarya</taxon>
        <taxon>Ascomycota</taxon>
        <taxon>Pezizomycotina</taxon>
        <taxon>Sordariomycetes</taxon>
        <taxon>Sordariomycetidae</taxon>
        <taxon>Sordariales</taxon>
        <taxon>Lasiosphaeriaceae</taxon>
        <taxon>Bombardia</taxon>
    </lineage>
</organism>
<sequence length="745" mass="81126">MRFFAIGLALLGFVLLFVEHTNGYVGVDSSLASRDNPILKFHRMRVFCGTATTARDSAHMDIYRIREGWAESPNATCVTPANSCWRHGCHNTTGVYVCNTNAQAISLRCFDPDFENAGDHSVYNLAWGISMNCCQHVAGLSGEQDTDAGFRVIVAWANCDHKPDADYPDLDMTHNDRPYGPIGVCDYFMPNHTSYGYTPISDRELQDADDFDGRHDVDSKASLAPRATKDNGYTLTHLDCGQFATGDRNIVQELMAQLPPAGTLCTTATKAYRRIACLKNTGLYVHNNQAHEVNLDCQKDVAAQAQTIAGSCCHLQGDSPDAVSGQQFTDQDWSVVIAHADCSTDPFMDEPVEGPSEFGSCQRHDWDGFRKTRDIVSEDEHSVSIVPRADPVRTSLNCGIFNTGDRNEVNNLLSHIEALSTPCVVAANDCHRFGCSGTTGIYICNDNDNDISLSCKNEVAYMARYVGNECCTGAPKGQSGQQFTDQNWNAIIAYANCNHGEDADRPAIGLADDPWGPNGECKAGDKKRNADMTIGGTGPSTSQTTRSGPAPLMAKRHAKEDHDSDSDIRRTAVDNKNDTDGMALLQAGQETGLGLPPPNPLKLDCGTDATADRDDSWANIAYLLSNTAGNNRDNWCVTPPHKCWRHACWETSGLYVCNHNDYDLALKCSAPDRIVDFARKIMFGCCIPGGGGPLSGLQSTDQNYTVAIGYANCNHHPNEGRPGYGPWDGDGPWGQNHQGDCKFPS</sequence>
<proteinExistence type="predicted"/>
<evidence type="ECO:0000256" key="1">
    <source>
        <dbReference type="SAM" id="MobiDB-lite"/>
    </source>
</evidence>
<keyword evidence="4" id="KW-1185">Reference proteome</keyword>
<evidence type="ECO:0000313" key="3">
    <source>
        <dbReference type="EMBL" id="KAK0615284.1"/>
    </source>
</evidence>
<gene>
    <name evidence="3" type="ORF">B0T17DRAFT_620074</name>
</gene>
<feature type="chain" id="PRO_5041289126" evidence="2">
    <location>
        <begin position="24"/>
        <end position="745"/>
    </location>
</feature>
<evidence type="ECO:0000313" key="4">
    <source>
        <dbReference type="Proteomes" id="UP001174934"/>
    </source>
</evidence>
<feature type="compositionally biased region" description="Basic and acidic residues" evidence="1">
    <location>
        <begin position="558"/>
        <end position="577"/>
    </location>
</feature>
<dbReference type="Proteomes" id="UP001174934">
    <property type="component" value="Unassembled WGS sequence"/>
</dbReference>
<evidence type="ECO:0000256" key="2">
    <source>
        <dbReference type="SAM" id="SignalP"/>
    </source>
</evidence>
<name>A0AA39WH44_9PEZI</name>
<dbReference type="EMBL" id="JAULSR010000007">
    <property type="protein sequence ID" value="KAK0615284.1"/>
    <property type="molecule type" value="Genomic_DNA"/>
</dbReference>
<feature type="signal peptide" evidence="2">
    <location>
        <begin position="1"/>
        <end position="23"/>
    </location>
</feature>
<keyword evidence="2" id="KW-0732">Signal</keyword>
<dbReference type="AlphaFoldDB" id="A0AA39WH44"/>
<dbReference type="PANTHER" id="PTHR35605:SF1">
    <property type="entry name" value="ECP2 EFFECTOR PROTEIN DOMAIN-CONTAINING PROTEIN-RELATED"/>
    <property type="match status" value="1"/>
</dbReference>
<protein>
    <submittedName>
        <fullName evidence="3">Uncharacterized protein</fullName>
    </submittedName>
</protein>
<feature type="region of interest" description="Disordered" evidence="1">
    <location>
        <begin position="511"/>
        <end position="577"/>
    </location>
</feature>